<dbReference type="EMBL" id="QYRT01000003">
    <property type="protein sequence ID" value="TIH40433.1"/>
    <property type="molecule type" value="Genomic_DNA"/>
</dbReference>
<protein>
    <recommendedName>
        <fullName evidence="3">Transcriptional regulator</fullName>
    </recommendedName>
</protein>
<keyword evidence="2" id="KW-1185">Reference proteome</keyword>
<dbReference type="Proteomes" id="UP000306192">
    <property type="component" value="Unassembled WGS sequence"/>
</dbReference>
<reference evidence="1 2" key="1">
    <citation type="journal article" date="2019" name="Microorganisms">
        <title>Systematic Affiliation and Genome Analysis of Subtercola vilae DB165(T) with Particular Emphasis on Cold Adaptation of an Isolate from a High-Altitude Cold Volcano Lake.</title>
        <authorList>
            <person name="Villalobos A.S."/>
            <person name="Wiese J."/>
            <person name="Imhoff J.F."/>
            <person name="Dorador C."/>
            <person name="Keller A."/>
            <person name="Hentschel U."/>
        </authorList>
    </citation>
    <scope>NUCLEOTIDE SEQUENCE [LARGE SCALE GENOMIC DNA]</scope>
    <source>
        <strain evidence="1 2">DB165</strain>
    </source>
</reference>
<gene>
    <name evidence="1" type="ORF">D4765_02480</name>
</gene>
<name>A0A4T2C7L1_9MICO</name>
<evidence type="ECO:0000313" key="2">
    <source>
        <dbReference type="Proteomes" id="UP000306192"/>
    </source>
</evidence>
<evidence type="ECO:0008006" key="3">
    <source>
        <dbReference type="Google" id="ProtNLM"/>
    </source>
</evidence>
<dbReference type="AlphaFoldDB" id="A0A4T2C7L1"/>
<organism evidence="1 2">
    <name type="scientific">Subtercola vilae</name>
    <dbReference type="NCBI Taxonomy" id="2056433"/>
    <lineage>
        <taxon>Bacteria</taxon>
        <taxon>Bacillati</taxon>
        <taxon>Actinomycetota</taxon>
        <taxon>Actinomycetes</taxon>
        <taxon>Micrococcales</taxon>
        <taxon>Microbacteriaceae</taxon>
        <taxon>Subtercola</taxon>
    </lineage>
</organism>
<sequence length="193" mass="21945">MKLDALPPETFTFTEARNAGLQVRDLQKLLDLREIERVGRGRYRRTDAPFADLSLIEISTRASLATICLTSALARYDLMDAIPERIDIALPRNTSHPKTTASVHWHSFDTSTFNIERRETPIEGSSVTIGMYSPERSIIDAFRLRGYVGYEIATEALRNWLRLRGSRPAKLIEIARQIPRSEGPLRTALEYLT</sequence>
<dbReference type="OrthoDB" id="9789781at2"/>
<comment type="caution">
    <text evidence="1">The sequence shown here is derived from an EMBL/GenBank/DDBJ whole genome shotgun (WGS) entry which is preliminary data.</text>
</comment>
<evidence type="ECO:0000313" key="1">
    <source>
        <dbReference type="EMBL" id="TIH40433.1"/>
    </source>
</evidence>
<accession>A0A4T2C7L1</accession>
<proteinExistence type="predicted"/>